<dbReference type="GO" id="GO:0003824">
    <property type="term" value="F:catalytic activity"/>
    <property type="evidence" value="ECO:0007669"/>
    <property type="project" value="UniProtKB-ARBA"/>
</dbReference>
<feature type="compositionally biased region" description="Polar residues" evidence="1">
    <location>
        <begin position="1"/>
        <end position="10"/>
    </location>
</feature>
<evidence type="ECO:0000313" key="2">
    <source>
        <dbReference type="EMBL" id="MBO2006660.1"/>
    </source>
</evidence>
<feature type="region of interest" description="Disordered" evidence="1">
    <location>
        <begin position="162"/>
        <end position="190"/>
    </location>
</feature>
<dbReference type="InterPro" id="IPR029045">
    <property type="entry name" value="ClpP/crotonase-like_dom_sf"/>
</dbReference>
<evidence type="ECO:0000256" key="1">
    <source>
        <dbReference type="SAM" id="MobiDB-lite"/>
    </source>
</evidence>
<feature type="compositionally biased region" description="Basic and acidic residues" evidence="1">
    <location>
        <begin position="180"/>
        <end position="190"/>
    </location>
</feature>
<comment type="caution">
    <text evidence="2">The sequence shown here is derived from an EMBL/GenBank/DDBJ whole genome shotgun (WGS) entry which is preliminary data.</text>
</comment>
<dbReference type="Gene3D" id="3.90.226.10">
    <property type="entry name" value="2-enoyl-CoA Hydratase, Chain A, domain 1"/>
    <property type="match status" value="1"/>
</dbReference>
<proteinExistence type="predicted"/>
<name>A0A939NNQ8_SERMA</name>
<dbReference type="EMBL" id="JAGETR010000028">
    <property type="protein sequence ID" value="MBO2006660.1"/>
    <property type="molecule type" value="Genomic_DNA"/>
</dbReference>
<accession>A0A939NNQ8</accession>
<organism evidence="2">
    <name type="scientific">Serratia marcescens</name>
    <dbReference type="NCBI Taxonomy" id="615"/>
    <lineage>
        <taxon>Bacteria</taxon>
        <taxon>Pseudomonadati</taxon>
        <taxon>Pseudomonadota</taxon>
        <taxon>Gammaproteobacteria</taxon>
        <taxon>Enterobacterales</taxon>
        <taxon>Yersiniaceae</taxon>
        <taxon>Serratia</taxon>
    </lineage>
</organism>
<dbReference type="AlphaFoldDB" id="A0A939NNQ8"/>
<dbReference type="SUPFAM" id="SSF52096">
    <property type="entry name" value="ClpP/crotonase"/>
    <property type="match status" value="1"/>
</dbReference>
<dbReference type="Pfam" id="PF00378">
    <property type="entry name" value="ECH_1"/>
    <property type="match status" value="1"/>
</dbReference>
<gene>
    <name evidence="2" type="ORF">J4732_05245</name>
</gene>
<reference evidence="2" key="1">
    <citation type="submission" date="2021-03" db="EMBL/GenBank/DDBJ databases">
        <title>Molecular epidemiology and mechanisms of colistin and carbapenem resistance in Enterobacteriaceae from clinical isolates, the environment and porcine samples in Pretoria, South Africa.</title>
        <authorList>
            <person name="Bogoshi D."/>
            <person name="Mbelle N.M."/>
            <person name="Naidoo V."/>
            <person name="Osei Sekyere J."/>
        </authorList>
    </citation>
    <scope>NUCLEOTIDE SEQUENCE</scope>
    <source>
        <strain evidence="2">C080</strain>
    </source>
</reference>
<dbReference type="InterPro" id="IPR001753">
    <property type="entry name" value="Enoyl-CoA_hydra/iso"/>
</dbReference>
<sequence length="190" mass="20597">MASRLRSSPSIGRKRTPSMRSNGRGDPHLPAASGRALDSVHAIVWPVAGGIFRRHGYQRLHQGELPIVTPEGFGGRMSVRRSPRVIIAAVDGIAYGGGTRLAACDLIVAGRARFSFPKPGSDWFTRRVRACRREFLPMCALDWLLTGRIVDAQEALSHGAIPVSARDGPGKKHCASPNRSPERSCRQPNG</sequence>
<protein>
    <submittedName>
        <fullName evidence="2">Uncharacterized protein</fullName>
    </submittedName>
</protein>
<feature type="region of interest" description="Disordered" evidence="1">
    <location>
        <begin position="1"/>
        <end position="33"/>
    </location>
</feature>